<protein>
    <submittedName>
        <fullName evidence="1">Uncharacterized protein</fullName>
    </submittedName>
</protein>
<proteinExistence type="predicted"/>
<gene>
    <name evidence="1" type="ORF">ROLI_027080</name>
</gene>
<sequence>MRLQIKTAKHSRAGIHERLGNFARVSQIVIPKTDPFQTNLETTRNVWQGQYVDWRDQCVSNQIIIR</sequence>
<keyword evidence="2" id="KW-1185">Reference proteome</keyword>
<organism evidence="1 2">
    <name type="scientific">Roseobacter fucihabitans</name>
    <dbReference type="NCBI Taxonomy" id="1537242"/>
    <lineage>
        <taxon>Bacteria</taxon>
        <taxon>Pseudomonadati</taxon>
        <taxon>Pseudomonadota</taxon>
        <taxon>Alphaproteobacteria</taxon>
        <taxon>Rhodobacterales</taxon>
        <taxon>Roseobacteraceae</taxon>
        <taxon>Roseobacter</taxon>
    </lineage>
</organism>
<reference evidence="2" key="2">
    <citation type="submission" date="2024-01" db="EMBL/GenBank/DDBJ databases">
        <title>Roseobacter fucihabitans sp. nov., isolated from the brown alga Fucus spiralis.</title>
        <authorList>
            <person name="Hahnke S."/>
            <person name="Berger M."/>
            <person name="Schlingloff A."/>
            <person name="Athale I."/>
            <person name="Neumann-Schaal M."/>
            <person name="Adenaya A."/>
            <person name="Poehlein A."/>
            <person name="Daniel R."/>
            <person name="Pertersen J."/>
            <person name="Brinkhoff T."/>
        </authorList>
    </citation>
    <scope>NUCLEOTIDE SEQUENCE [LARGE SCALE GENOMIC DNA]</scope>
    <source>
        <strain evidence="2">B14</strain>
    </source>
</reference>
<dbReference type="EMBL" id="CP143423">
    <property type="protein sequence ID" value="WVX49613.1"/>
    <property type="molecule type" value="Genomic_DNA"/>
</dbReference>
<evidence type="ECO:0000313" key="1">
    <source>
        <dbReference type="EMBL" id="WVX49613.1"/>
    </source>
</evidence>
<accession>A0ABZ2BW65</accession>
<dbReference type="Proteomes" id="UP001318682">
    <property type="component" value="Chromosome"/>
</dbReference>
<evidence type="ECO:0000313" key="2">
    <source>
        <dbReference type="Proteomes" id="UP001318682"/>
    </source>
</evidence>
<reference evidence="1 2" key="1">
    <citation type="submission" date="2015-07" db="EMBL/GenBank/DDBJ databases">
        <authorList>
            <person name="Voget S."/>
            <person name="Dogs M."/>
            <person name="Brinkhoff T.H."/>
            <person name="Daniel R."/>
        </authorList>
    </citation>
    <scope>NUCLEOTIDE SEQUENCE [LARGE SCALE GENOMIC DNA]</scope>
    <source>
        <strain evidence="1 2">B14</strain>
    </source>
</reference>
<name>A0ABZ2BW65_9RHOB</name>